<accession>A0AAW4MXU2</accession>
<comment type="caution">
    <text evidence="1">The sequence shown here is derived from an EMBL/GenBank/DDBJ whole genome shotgun (WGS) entry which is preliminary data.</text>
</comment>
<sequence>MRRISTLFQTIKDLNKDRWVRKYNPHQQFFVDVDWYDTEEEYLNALRDDWKSEADPFDECDHYVDVSKYDNFEDYEKSVNICLEQLEWIEEVFKYGDFDIDPQNYKNEDTYLDALTKRIKEKYDPENEFYCIDPLDYDSPYEYQYEIDERIHWLELYDPNHQYPVDPSTFFDKEDYVEAVNEWKDYVGSLDREMFAEFEAEEALESDDMKDYRQKAMKQMSRKRPCFTQYSSLDKEVSQEGNVIEEDKKLWAEKHNFYNSFNSVDPTQYDHESDYLDDLRVKWKEYYDPSDMYDVDPHDYDNEGDYMDAIQNFIKMKMR</sequence>
<reference evidence="1 4" key="1">
    <citation type="submission" date="2021-06" db="EMBL/GenBank/DDBJ databases">
        <title>Collection of gut derived symbiotic bacterial strains cultured from healthy donors.</title>
        <authorList>
            <person name="Lin H."/>
            <person name="Littmann E."/>
            <person name="Pamer E.G."/>
        </authorList>
    </citation>
    <scope>NUCLEOTIDE SEQUENCE</scope>
    <source>
        <strain evidence="2 4">MSK.21.70</strain>
        <strain evidence="1">MSK.21.82</strain>
    </source>
</reference>
<evidence type="ECO:0000313" key="4">
    <source>
        <dbReference type="Proteomes" id="UP001197492"/>
    </source>
</evidence>
<dbReference type="EMBL" id="JAHOEF010000001">
    <property type="protein sequence ID" value="MBV3381688.1"/>
    <property type="molecule type" value="Genomic_DNA"/>
</dbReference>
<name>A0AAW4MXU2_9FIRM</name>
<gene>
    <name evidence="1" type="ORF">KSV97_00275</name>
    <name evidence="2" type="ORF">KSW06_00070</name>
</gene>
<dbReference type="Proteomes" id="UP001196408">
    <property type="component" value="Unassembled WGS sequence"/>
</dbReference>
<dbReference type="RefSeq" id="WP_217746825.1">
    <property type="nucleotide sequence ID" value="NZ_JAHOEB010000001.1"/>
</dbReference>
<dbReference type="EMBL" id="JAHOEL010000001">
    <property type="protein sequence ID" value="MBV3391675.1"/>
    <property type="molecule type" value="Genomic_DNA"/>
</dbReference>
<dbReference type="AlphaFoldDB" id="A0AAW4MXU2"/>
<proteinExistence type="predicted"/>
<keyword evidence="4" id="KW-1185">Reference proteome</keyword>
<organism evidence="1 3">
    <name type="scientific">Catenibacterium mitsuokai</name>
    <dbReference type="NCBI Taxonomy" id="100886"/>
    <lineage>
        <taxon>Bacteria</taxon>
        <taxon>Bacillati</taxon>
        <taxon>Bacillota</taxon>
        <taxon>Erysipelotrichia</taxon>
        <taxon>Erysipelotrichales</taxon>
        <taxon>Coprobacillaceae</taxon>
        <taxon>Catenibacterium</taxon>
    </lineage>
</organism>
<dbReference type="Proteomes" id="UP001197492">
    <property type="component" value="Unassembled WGS sequence"/>
</dbReference>
<evidence type="ECO:0000313" key="1">
    <source>
        <dbReference type="EMBL" id="MBV3381688.1"/>
    </source>
</evidence>
<evidence type="ECO:0000313" key="2">
    <source>
        <dbReference type="EMBL" id="MBV3391675.1"/>
    </source>
</evidence>
<evidence type="ECO:0000313" key="3">
    <source>
        <dbReference type="Proteomes" id="UP001196408"/>
    </source>
</evidence>
<protein>
    <submittedName>
        <fullName evidence="1">Uncharacterized protein</fullName>
    </submittedName>
</protein>